<sequence>MPRGIVYDPANGKIYVANFGSNTISIIDTSNNNVSTILTGSTGGPNGVAFDPMNGFVYVPDFSGTRLNVIDTATNTFINPVTLPSAPYYYYTIFDPVNSDIYITSGSNVAIVQTQTQFTVTVVHNHINILISQPIHIW</sequence>
<dbReference type="InterPro" id="IPR015943">
    <property type="entry name" value="WD40/YVTN_repeat-like_dom_sf"/>
</dbReference>
<accession>A0A2H1FGJ1</accession>
<dbReference type="PANTHER" id="PTHR47197">
    <property type="entry name" value="PROTEIN NIRF"/>
    <property type="match status" value="1"/>
</dbReference>
<dbReference type="Gene3D" id="2.130.10.10">
    <property type="entry name" value="YVTN repeat-like/Quinoprotein amine dehydrogenase"/>
    <property type="match status" value="1"/>
</dbReference>
<dbReference type="SUPFAM" id="SSF63825">
    <property type="entry name" value="YWTD domain"/>
    <property type="match status" value="1"/>
</dbReference>
<dbReference type="Proteomes" id="UP000230607">
    <property type="component" value="Chromosome 1"/>
</dbReference>
<protein>
    <submittedName>
        <fullName evidence="1">Uncharacterized protein</fullName>
    </submittedName>
</protein>
<keyword evidence="2" id="KW-1185">Reference proteome</keyword>
<dbReference type="InterPro" id="IPR051200">
    <property type="entry name" value="Host-pathogen_enzymatic-act"/>
</dbReference>
<dbReference type="PANTHER" id="PTHR47197:SF3">
    <property type="entry name" value="DIHYDRO-HEME D1 DEHYDROGENASE"/>
    <property type="match status" value="1"/>
</dbReference>
<dbReference type="NCBIfam" id="TIGR02276">
    <property type="entry name" value="beta_rpt_yvtn"/>
    <property type="match status" value="1"/>
</dbReference>
<organism evidence="1 2">
    <name type="scientific">Candidatus Nitrosotalea okcheonensis</name>
    <dbReference type="NCBI Taxonomy" id="1903276"/>
    <lineage>
        <taxon>Archaea</taxon>
        <taxon>Nitrososphaerota</taxon>
        <taxon>Nitrososphaeria</taxon>
        <taxon>Nitrosotaleales</taxon>
        <taxon>Nitrosotaleaceae</taxon>
        <taxon>Nitrosotalea</taxon>
    </lineage>
</organism>
<evidence type="ECO:0000313" key="1">
    <source>
        <dbReference type="EMBL" id="SMH71878.1"/>
    </source>
</evidence>
<evidence type="ECO:0000313" key="2">
    <source>
        <dbReference type="Proteomes" id="UP000230607"/>
    </source>
</evidence>
<dbReference type="RefSeq" id="WP_157927763.1">
    <property type="nucleotide sequence ID" value="NZ_LT841358.1"/>
</dbReference>
<reference evidence="2" key="1">
    <citation type="submission" date="2017-03" db="EMBL/GenBank/DDBJ databases">
        <authorList>
            <person name="Herbold C."/>
        </authorList>
    </citation>
    <scope>NUCLEOTIDE SEQUENCE [LARGE SCALE GENOMIC DNA]</scope>
</reference>
<gene>
    <name evidence="1" type="ORF">NCS_11690</name>
</gene>
<dbReference type="EMBL" id="LT841358">
    <property type="protein sequence ID" value="SMH71878.1"/>
    <property type="molecule type" value="Genomic_DNA"/>
</dbReference>
<dbReference type="AlphaFoldDB" id="A0A2H1FGJ1"/>
<dbReference type="OrthoDB" id="43870at2157"/>
<name>A0A2H1FGJ1_9ARCH</name>
<dbReference type="InterPro" id="IPR011964">
    <property type="entry name" value="YVTN_b-propeller_repeat"/>
</dbReference>
<proteinExistence type="predicted"/>